<accession>A0A5B6WHJ9</accession>
<keyword evidence="1" id="KW-0833">Ubl conjugation pathway</keyword>
<evidence type="ECO:0000256" key="1">
    <source>
        <dbReference type="ARBA" id="ARBA00022786"/>
    </source>
</evidence>
<comment type="caution">
    <text evidence="4">The sequence shown here is derived from an EMBL/GenBank/DDBJ whole genome shotgun (WGS) entry which is preliminary data.</text>
</comment>
<dbReference type="EMBL" id="SMMG02000003">
    <property type="protein sequence ID" value="KAA3480342.1"/>
    <property type="molecule type" value="Genomic_DNA"/>
</dbReference>
<protein>
    <submittedName>
        <fullName evidence="4">BTB/POZ domain-containing protein isoform X2</fullName>
    </submittedName>
</protein>
<sequence>MNYTHDSLQGLDVKDSHLVKGSMFDLELQRKQRVVVEAMVNLLPTQSRKSPVPMEFLSSLLKTAIASSASTSCKSDLERRIGLQLDQTILEDILIPANSHRNSHTAMYDTESILRIFSIFLNLDEDEEDPLRDENDMAYDFDSPRSPKRSSILKVSKLLDTYLAEVALDTNSSPLKL</sequence>
<keyword evidence="5" id="KW-1185">Reference proteome</keyword>
<evidence type="ECO:0000313" key="5">
    <source>
        <dbReference type="Proteomes" id="UP000325315"/>
    </source>
</evidence>
<dbReference type="UniPathway" id="UPA00143"/>
<gene>
    <name evidence="4" type="ORF">EPI10_020784</name>
</gene>
<proteinExistence type="inferred from homology"/>
<dbReference type="AlphaFoldDB" id="A0A5B6WHJ9"/>
<dbReference type="PROSITE" id="PS51649">
    <property type="entry name" value="NPH3"/>
    <property type="match status" value="1"/>
</dbReference>
<dbReference type="PANTHER" id="PTHR32370">
    <property type="entry name" value="OS12G0117600 PROTEIN"/>
    <property type="match status" value="1"/>
</dbReference>
<dbReference type="Pfam" id="PF03000">
    <property type="entry name" value="NPH3"/>
    <property type="match status" value="1"/>
</dbReference>
<feature type="domain" description="NPH3" evidence="3">
    <location>
        <begin position="1"/>
        <end position="177"/>
    </location>
</feature>
<evidence type="ECO:0000313" key="4">
    <source>
        <dbReference type="EMBL" id="KAA3480342.1"/>
    </source>
</evidence>
<dbReference type="InterPro" id="IPR043454">
    <property type="entry name" value="NPH3/RPT2-like"/>
</dbReference>
<dbReference type="OrthoDB" id="624345at2759"/>
<organism evidence="4 5">
    <name type="scientific">Gossypium australe</name>
    <dbReference type="NCBI Taxonomy" id="47621"/>
    <lineage>
        <taxon>Eukaryota</taxon>
        <taxon>Viridiplantae</taxon>
        <taxon>Streptophyta</taxon>
        <taxon>Embryophyta</taxon>
        <taxon>Tracheophyta</taxon>
        <taxon>Spermatophyta</taxon>
        <taxon>Magnoliopsida</taxon>
        <taxon>eudicotyledons</taxon>
        <taxon>Gunneridae</taxon>
        <taxon>Pentapetalae</taxon>
        <taxon>rosids</taxon>
        <taxon>malvids</taxon>
        <taxon>Malvales</taxon>
        <taxon>Malvaceae</taxon>
        <taxon>Malvoideae</taxon>
        <taxon>Gossypium</taxon>
    </lineage>
</organism>
<dbReference type="InterPro" id="IPR027356">
    <property type="entry name" value="NPH3_dom"/>
</dbReference>
<evidence type="ECO:0000256" key="2">
    <source>
        <dbReference type="PROSITE-ProRule" id="PRU00982"/>
    </source>
</evidence>
<evidence type="ECO:0000259" key="3">
    <source>
        <dbReference type="PROSITE" id="PS51649"/>
    </source>
</evidence>
<comment type="similarity">
    <text evidence="2">Belongs to the NPH3 family.</text>
</comment>
<name>A0A5B6WHJ9_9ROSI</name>
<reference evidence="5" key="1">
    <citation type="journal article" date="2019" name="Plant Biotechnol. J.">
        <title>Genome sequencing of the Australian wild diploid species Gossypium australe highlights disease resistance and delayed gland morphogenesis.</title>
        <authorList>
            <person name="Cai Y."/>
            <person name="Cai X."/>
            <person name="Wang Q."/>
            <person name="Wang P."/>
            <person name="Zhang Y."/>
            <person name="Cai C."/>
            <person name="Xu Y."/>
            <person name="Wang K."/>
            <person name="Zhou Z."/>
            <person name="Wang C."/>
            <person name="Geng S."/>
            <person name="Li B."/>
            <person name="Dong Q."/>
            <person name="Hou Y."/>
            <person name="Wang H."/>
            <person name="Ai P."/>
            <person name="Liu Z."/>
            <person name="Yi F."/>
            <person name="Sun M."/>
            <person name="An G."/>
            <person name="Cheng J."/>
            <person name="Zhang Y."/>
            <person name="Shi Q."/>
            <person name="Xie Y."/>
            <person name="Shi X."/>
            <person name="Chang Y."/>
            <person name="Huang F."/>
            <person name="Chen Y."/>
            <person name="Hong S."/>
            <person name="Mi L."/>
            <person name="Sun Q."/>
            <person name="Zhang L."/>
            <person name="Zhou B."/>
            <person name="Peng R."/>
            <person name="Zhang X."/>
            <person name="Liu F."/>
        </authorList>
    </citation>
    <scope>NUCLEOTIDE SEQUENCE [LARGE SCALE GENOMIC DNA]</scope>
    <source>
        <strain evidence="5">cv. PA1801</strain>
    </source>
</reference>
<dbReference type="GO" id="GO:0016567">
    <property type="term" value="P:protein ubiquitination"/>
    <property type="evidence" value="ECO:0007669"/>
    <property type="project" value="UniProtKB-UniPathway"/>
</dbReference>
<dbReference type="Proteomes" id="UP000325315">
    <property type="component" value="Unassembled WGS sequence"/>
</dbReference>